<feature type="transmembrane region" description="Helical" evidence="2">
    <location>
        <begin position="306"/>
        <end position="327"/>
    </location>
</feature>
<evidence type="ECO:0000256" key="2">
    <source>
        <dbReference type="SAM" id="Phobius"/>
    </source>
</evidence>
<reference evidence="3 4" key="1">
    <citation type="submission" date="2019-10" db="EMBL/GenBank/DDBJ databases">
        <authorList>
            <person name="Palmer J.M."/>
        </authorList>
    </citation>
    <scope>NUCLEOTIDE SEQUENCE [LARGE SCALE GENOMIC DNA]</scope>
    <source>
        <strain evidence="3 4">TWF694</strain>
    </source>
</reference>
<keyword evidence="2" id="KW-0472">Membrane</keyword>
<comment type="caution">
    <text evidence="3">The sequence shown here is derived from an EMBL/GenBank/DDBJ whole genome shotgun (WGS) entry which is preliminary data.</text>
</comment>
<gene>
    <name evidence="3" type="ORF">TWF694_003392</name>
</gene>
<keyword evidence="4" id="KW-1185">Reference proteome</keyword>
<name>A0AAV9WY30_9PEZI</name>
<accession>A0AAV9WY30</accession>
<feature type="region of interest" description="Disordered" evidence="1">
    <location>
        <begin position="1"/>
        <end position="54"/>
    </location>
</feature>
<protein>
    <submittedName>
        <fullName evidence="3">Uncharacterized protein</fullName>
    </submittedName>
</protein>
<evidence type="ECO:0000313" key="4">
    <source>
        <dbReference type="Proteomes" id="UP001365542"/>
    </source>
</evidence>
<evidence type="ECO:0000313" key="3">
    <source>
        <dbReference type="EMBL" id="KAK6530018.1"/>
    </source>
</evidence>
<evidence type="ECO:0000256" key="1">
    <source>
        <dbReference type="SAM" id="MobiDB-lite"/>
    </source>
</evidence>
<keyword evidence="2" id="KW-0812">Transmembrane</keyword>
<proteinExistence type="predicted"/>
<dbReference type="EMBL" id="JAVHJO010000013">
    <property type="protein sequence ID" value="KAK6530018.1"/>
    <property type="molecule type" value="Genomic_DNA"/>
</dbReference>
<sequence>MPRRARSKSANRQGGWYKVNAEANSASSDSGTSLGDSSTETLSEDGGDKAPPPLASYSALPLDVLISRIEYYIKIADEASKIRNWENHCAALDRIIEQLSNPPFPETYKGYSLEEFEYQRSLSIARLSNTLPDRKVTEDLFTRVFRLQSGHLPDRMSSFINLGILFDSGQYDKAEAEARSAMAISNRYDSTYSEIYKEANRSMAILKHQKGDIMEANFYKSLYKIRFWESSQGFFMSAHHMQLIKSIPKNFSETNTEHPDQYLGPTGWVKLRDYYLNGGQGHPPGVCVDIFETRKHSWVELASQNVLRLFFAIFITTVLQISLHYAVRDKSYLPWFLRTTYFEPLGSP</sequence>
<dbReference type="AlphaFoldDB" id="A0AAV9WY30"/>
<keyword evidence="2" id="KW-1133">Transmembrane helix</keyword>
<feature type="compositionally biased region" description="Low complexity" evidence="1">
    <location>
        <begin position="27"/>
        <end position="41"/>
    </location>
</feature>
<organism evidence="3 4">
    <name type="scientific">Orbilia ellipsospora</name>
    <dbReference type="NCBI Taxonomy" id="2528407"/>
    <lineage>
        <taxon>Eukaryota</taxon>
        <taxon>Fungi</taxon>
        <taxon>Dikarya</taxon>
        <taxon>Ascomycota</taxon>
        <taxon>Pezizomycotina</taxon>
        <taxon>Orbiliomycetes</taxon>
        <taxon>Orbiliales</taxon>
        <taxon>Orbiliaceae</taxon>
        <taxon>Orbilia</taxon>
    </lineage>
</organism>
<dbReference type="Proteomes" id="UP001365542">
    <property type="component" value="Unassembled WGS sequence"/>
</dbReference>